<accession>A0A1I5SCA2</accession>
<gene>
    <name evidence="2" type="ORF">SAMN05444277_101695</name>
</gene>
<reference evidence="2 3" key="1">
    <citation type="submission" date="2016-10" db="EMBL/GenBank/DDBJ databases">
        <authorList>
            <person name="de Groot N.N."/>
        </authorList>
    </citation>
    <scope>NUCLEOTIDE SEQUENCE [LARGE SCALE GENOMIC DNA]</scope>
    <source>
        <strain evidence="2 3">DSM 28286</strain>
    </source>
</reference>
<dbReference type="RefSeq" id="WP_143075737.1">
    <property type="nucleotide sequence ID" value="NZ_FOXQ01000001.1"/>
</dbReference>
<protein>
    <recommendedName>
        <fullName evidence="4">Long-chain fatty acid transport protein</fullName>
    </recommendedName>
</protein>
<sequence length="469" mass="52143">MHLVKPTAKYFFFCVLLLLICSTSFSQENSPFSRYGIGDVYPQQNIAARAMGGLGATVTNSQFINTINPASYGSLGLVTYDFALSIDSRSLLSKTPVNKYKSVNFTPSYLTLGMPLTKPGNINGAALVFGLRPATRINYSIEEGSSIAYDSLGITDSLQTLHEGNGGLNQVFLGIGKTWKNKKNPNNSFSLGFNAGYEWGTKFISNKVSFPSDSSYQTWYNSNSTDSTHFWGLFLNPGFMASFTVGEKTDPISKLKNSYVLTVGASGTLEQKLDASRDLTRETFYYKDDGDIVAVDSVYRVGTLHGNITLPMSFNGGLMLSNMLSNGPFSVKKWGIGVEYNFAQWSKYRDYGQPDKLNNSWFIRGGIEFSPNPLTGKGILSNGIYRFGYYNGKDYINADGNGYKTQAFTLGYSFNLRKYHSYDRQFTMINTALEFGKRGSTVNNITENFFKISVGLSLSDIWFIKRKYD</sequence>
<feature type="signal peptide" evidence="1">
    <location>
        <begin position="1"/>
        <end position="26"/>
    </location>
</feature>
<evidence type="ECO:0000313" key="2">
    <source>
        <dbReference type="EMBL" id="SFP68313.1"/>
    </source>
</evidence>
<name>A0A1I5SCA2_9BACT</name>
<dbReference type="AlphaFoldDB" id="A0A1I5SCA2"/>
<dbReference type="OrthoDB" id="1491239at2"/>
<evidence type="ECO:0000313" key="3">
    <source>
        <dbReference type="Proteomes" id="UP000199031"/>
    </source>
</evidence>
<keyword evidence="3" id="KW-1185">Reference proteome</keyword>
<organism evidence="2 3">
    <name type="scientific">Parafilimonas terrae</name>
    <dbReference type="NCBI Taxonomy" id="1465490"/>
    <lineage>
        <taxon>Bacteria</taxon>
        <taxon>Pseudomonadati</taxon>
        <taxon>Bacteroidota</taxon>
        <taxon>Chitinophagia</taxon>
        <taxon>Chitinophagales</taxon>
        <taxon>Chitinophagaceae</taxon>
        <taxon>Parafilimonas</taxon>
    </lineage>
</organism>
<evidence type="ECO:0008006" key="4">
    <source>
        <dbReference type="Google" id="ProtNLM"/>
    </source>
</evidence>
<evidence type="ECO:0000256" key="1">
    <source>
        <dbReference type="SAM" id="SignalP"/>
    </source>
</evidence>
<dbReference type="STRING" id="1465490.SAMN05444277_101695"/>
<keyword evidence="1" id="KW-0732">Signal</keyword>
<dbReference type="Proteomes" id="UP000199031">
    <property type="component" value="Unassembled WGS sequence"/>
</dbReference>
<feature type="chain" id="PRO_5011538865" description="Long-chain fatty acid transport protein" evidence="1">
    <location>
        <begin position="27"/>
        <end position="469"/>
    </location>
</feature>
<dbReference type="EMBL" id="FOXQ01000001">
    <property type="protein sequence ID" value="SFP68313.1"/>
    <property type="molecule type" value="Genomic_DNA"/>
</dbReference>
<proteinExistence type="predicted"/>